<evidence type="ECO:0000313" key="2">
    <source>
        <dbReference type="EMBL" id="PMD25868.1"/>
    </source>
</evidence>
<protein>
    <submittedName>
        <fullName evidence="2">Uncharacterized protein</fullName>
    </submittedName>
</protein>
<feature type="region of interest" description="Disordered" evidence="1">
    <location>
        <begin position="138"/>
        <end position="168"/>
    </location>
</feature>
<name>A0A2J6QHY6_9HELO</name>
<dbReference type="EMBL" id="KZ613469">
    <property type="protein sequence ID" value="PMD25868.1"/>
    <property type="molecule type" value="Genomic_DNA"/>
</dbReference>
<keyword evidence="3" id="KW-1185">Reference proteome</keyword>
<accession>A0A2J6QHY6</accession>
<evidence type="ECO:0000313" key="3">
    <source>
        <dbReference type="Proteomes" id="UP000235672"/>
    </source>
</evidence>
<gene>
    <name evidence="2" type="ORF">NA56DRAFT_642125</name>
</gene>
<evidence type="ECO:0000256" key="1">
    <source>
        <dbReference type="SAM" id="MobiDB-lite"/>
    </source>
</evidence>
<reference evidence="2 3" key="1">
    <citation type="submission" date="2016-05" db="EMBL/GenBank/DDBJ databases">
        <title>A degradative enzymes factory behind the ericoid mycorrhizal symbiosis.</title>
        <authorList>
            <consortium name="DOE Joint Genome Institute"/>
            <person name="Martino E."/>
            <person name="Morin E."/>
            <person name="Grelet G."/>
            <person name="Kuo A."/>
            <person name="Kohler A."/>
            <person name="Daghino S."/>
            <person name="Barry K."/>
            <person name="Choi C."/>
            <person name="Cichocki N."/>
            <person name="Clum A."/>
            <person name="Copeland A."/>
            <person name="Hainaut M."/>
            <person name="Haridas S."/>
            <person name="Labutti K."/>
            <person name="Lindquist E."/>
            <person name="Lipzen A."/>
            <person name="Khouja H.-R."/>
            <person name="Murat C."/>
            <person name="Ohm R."/>
            <person name="Olson A."/>
            <person name="Spatafora J."/>
            <person name="Veneault-Fourrey C."/>
            <person name="Henrissat B."/>
            <person name="Grigoriev I."/>
            <person name="Martin F."/>
            <person name="Perotto S."/>
        </authorList>
    </citation>
    <scope>NUCLEOTIDE SEQUENCE [LARGE SCALE GENOMIC DNA]</scope>
    <source>
        <strain evidence="2 3">UAMH 7357</strain>
    </source>
</reference>
<sequence>MTYNLSSVEHSRGQTRCYGEQARMGLPQSSMPYFSQQSECSFPPRSSLRSTLPLHRSPTDEAISSPEKLFGTASLSSVLLQSAFEPFIRGACFAAVGLLSKPKMPQGQPKDICYRWQLDINSSESSLETESVRLTELGSEGPFSVTEAQKSVDVDRGTAKGSQQQIPP</sequence>
<organism evidence="2 3">
    <name type="scientific">Hyaloscypha hepaticicola</name>
    <dbReference type="NCBI Taxonomy" id="2082293"/>
    <lineage>
        <taxon>Eukaryota</taxon>
        <taxon>Fungi</taxon>
        <taxon>Dikarya</taxon>
        <taxon>Ascomycota</taxon>
        <taxon>Pezizomycotina</taxon>
        <taxon>Leotiomycetes</taxon>
        <taxon>Helotiales</taxon>
        <taxon>Hyaloscyphaceae</taxon>
        <taxon>Hyaloscypha</taxon>
    </lineage>
</organism>
<dbReference type="Proteomes" id="UP000235672">
    <property type="component" value="Unassembled WGS sequence"/>
</dbReference>
<proteinExistence type="predicted"/>
<dbReference type="AlphaFoldDB" id="A0A2J6QHY6"/>